<reference evidence="8 9" key="1">
    <citation type="submission" date="2021-03" db="EMBL/GenBank/DDBJ databases">
        <title>Genomic Encyclopedia of Type Strains, Phase III (KMG-III): the genomes of soil and plant-associated and newly described type strains.</title>
        <authorList>
            <person name="Whitman W."/>
        </authorList>
    </citation>
    <scope>NUCLEOTIDE SEQUENCE [LARGE SCALE GENOMIC DNA]</scope>
    <source>
        <strain evidence="8 9">IMMIB AFH-6</strain>
    </source>
</reference>
<feature type="transmembrane region" description="Helical" evidence="6">
    <location>
        <begin position="82"/>
        <end position="104"/>
    </location>
</feature>
<keyword evidence="6" id="KW-1133">Transmembrane helix</keyword>
<dbReference type="Gene3D" id="3.50.50.60">
    <property type="entry name" value="FAD/NAD(P)-binding domain"/>
    <property type="match status" value="2"/>
</dbReference>
<feature type="transmembrane region" description="Helical" evidence="6">
    <location>
        <begin position="56"/>
        <end position="76"/>
    </location>
</feature>
<keyword evidence="6" id="KW-0812">Transmembrane</keyword>
<keyword evidence="6" id="KW-0472">Membrane</keyword>
<evidence type="ECO:0000256" key="4">
    <source>
        <dbReference type="ARBA" id="ARBA00022857"/>
    </source>
</evidence>
<evidence type="ECO:0000313" key="8">
    <source>
        <dbReference type="EMBL" id="MBP2293580.1"/>
    </source>
</evidence>
<protein>
    <submittedName>
        <fullName evidence="8">Phytoene dehydrogenase-like protein</fullName>
    </submittedName>
</protein>
<evidence type="ECO:0000313" key="9">
    <source>
        <dbReference type="Proteomes" id="UP000781958"/>
    </source>
</evidence>
<proteinExistence type="predicted"/>
<dbReference type="InterPro" id="IPR052206">
    <property type="entry name" value="Retinol_saturase"/>
</dbReference>
<dbReference type="SUPFAM" id="SSF51905">
    <property type="entry name" value="FAD/NAD(P)-binding domain"/>
    <property type="match status" value="1"/>
</dbReference>
<keyword evidence="4" id="KW-0521">NADP</keyword>
<accession>A0ABS4SLY4</accession>
<feature type="transmembrane region" description="Helical" evidence="6">
    <location>
        <begin position="16"/>
        <end position="44"/>
    </location>
</feature>
<sequence>MTVSTPVRIVLGFSPWIAFGALQPLGGLWPSLTALGLSLGLCALDRRRGSLKAPELVAAAFFALLPACGALGWAWPAENIGLVIHLVLAAMAFGGIALGTPFTLQYAREEMPREYWHLPQFVAVNSVITAVWGAIFLVGAAAFWLAPTVAPVIGSAAALAGILANRRLPDWLTKRAIAKQLAAREPFAWPAPAVIGAKDADSDRDVVVVGSGIGGLTAGALLAEAGARVTVLEAHDRPGGFCTSWDRKVRLADGSMGRFVFDAGVHDISGARADGPVGHLLRTVGAADRVIWQPVNRGILMDGRFRLLPGDADGLVAMVAAEHPGSAEGVAAFMAEMRGVYRDLFLDCGTTGLPHIPRTVEAMRAYPRLCPHAFRWRDTGFLAMLEQFVPDGGARRLLASMTGYLSDRPETLRVGQMAAIFGYFFDGGVYPQGGSQRLADALADSIRDKGGEVLLRTPAARILVEGGRVAGVQTAEGRRIATPAVVSNADVRRTMLELVGTEHLPDAYAARCRALRPSTSAFMVTLALDTVPDLPAMSFLTDERMAIALPSAHDSSLAPEGCAAVSLIKLAPAEDGWDREAPDYRARKEREGDAMIAAARRLIPDLDRHIRQRQDASAATFARYAHTTGGAIYGVDPAQGPLPRKTPIPGLCLAGGGVYPGPGVEACVISGRLAAEALVGPIGVRRPAEELCAA</sequence>
<keyword evidence="9" id="KW-1185">Reference proteome</keyword>
<dbReference type="PANTHER" id="PTHR46091">
    <property type="entry name" value="BLR7054 PROTEIN"/>
    <property type="match status" value="1"/>
</dbReference>
<keyword evidence="2" id="KW-0732">Signal</keyword>
<evidence type="ECO:0000256" key="2">
    <source>
        <dbReference type="ARBA" id="ARBA00022729"/>
    </source>
</evidence>
<dbReference type="InterPro" id="IPR002937">
    <property type="entry name" value="Amino_oxidase"/>
</dbReference>
<name>A0ABS4SLY4_9PROT</name>
<comment type="caution">
    <text evidence="8">The sequence shown here is derived from an EMBL/GenBank/DDBJ whole genome shotgun (WGS) entry which is preliminary data.</text>
</comment>
<feature type="transmembrane region" description="Helical" evidence="6">
    <location>
        <begin position="116"/>
        <end position="138"/>
    </location>
</feature>
<evidence type="ECO:0000259" key="7">
    <source>
        <dbReference type="Pfam" id="PF01593"/>
    </source>
</evidence>
<keyword evidence="5" id="KW-0520">NAD</keyword>
<dbReference type="RefSeq" id="WP_209767504.1">
    <property type="nucleotide sequence ID" value="NZ_JAGINP010000011.1"/>
</dbReference>
<evidence type="ECO:0000256" key="6">
    <source>
        <dbReference type="SAM" id="Phobius"/>
    </source>
</evidence>
<dbReference type="Pfam" id="PF01593">
    <property type="entry name" value="Amino_oxidase"/>
    <property type="match status" value="1"/>
</dbReference>
<gene>
    <name evidence="8" type="ORF">J2851_003363</name>
</gene>
<feature type="domain" description="Amine oxidase" evidence="7">
    <location>
        <begin position="213"/>
        <end position="678"/>
    </location>
</feature>
<evidence type="ECO:0000256" key="1">
    <source>
        <dbReference type="ARBA" id="ARBA00022630"/>
    </source>
</evidence>
<keyword evidence="1" id="KW-0285">Flavoprotein</keyword>
<dbReference type="PANTHER" id="PTHR46091:SF3">
    <property type="entry name" value="AMINE OXIDASE DOMAIN-CONTAINING PROTEIN"/>
    <property type="match status" value="1"/>
</dbReference>
<dbReference type="InterPro" id="IPR036188">
    <property type="entry name" value="FAD/NAD-bd_sf"/>
</dbReference>
<evidence type="ECO:0000256" key="3">
    <source>
        <dbReference type="ARBA" id="ARBA00022827"/>
    </source>
</evidence>
<organism evidence="8 9">
    <name type="scientific">Azospirillum rugosum</name>
    <dbReference type="NCBI Taxonomy" id="416170"/>
    <lineage>
        <taxon>Bacteria</taxon>
        <taxon>Pseudomonadati</taxon>
        <taxon>Pseudomonadota</taxon>
        <taxon>Alphaproteobacteria</taxon>
        <taxon>Rhodospirillales</taxon>
        <taxon>Azospirillaceae</taxon>
        <taxon>Azospirillum</taxon>
    </lineage>
</organism>
<dbReference type="EMBL" id="JAGINP010000011">
    <property type="protein sequence ID" value="MBP2293580.1"/>
    <property type="molecule type" value="Genomic_DNA"/>
</dbReference>
<keyword evidence="3" id="KW-0274">FAD</keyword>
<evidence type="ECO:0000256" key="5">
    <source>
        <dbReference type="ARBA" id="ARBA00023027"/>
    </source>
</evidence>
<dbReference type="Proteomes" id="UP000781958">
    <property type="component" value="Unassembled WGS sequence"/>
</dbReference>